<evidence type="ECO:0000313" key="4">
    <source>
        <dbReference type="EMBL" id="RLQ85001.1"/>
    </source>
</evidence>
<dbReference type="Proteomes" id="UP000281094">
    <property type="component" value="Unassembled WGS sequence"/>
</dbReference>
<feature type="region of interest" description="Disordered" evidence="3">
    <location>
        <begin position="376"/>
        <end position="405"/>
    </location>
</feature>
<dbReference type="Gene3D" id="3.40.50.2000">
    <property type="entry name" value="Glycogen Phosphorylase B"/>
    <property type="match status" value="1"/>
</dbReference>
<proteinExistence type="predicted"/>
<keyword evidence="5" id="KW-1185">Reference proteome</keyword>
<organism evidence="4 5">
    <name type="scientific">Notoacmeibacter ruber</name>
    <dbReference type="NCBI Taxonomy" id="2670375"/>
    <lineage>
        <taxon>Bacteria</taxon>
        <taxon>Pseudomonadati</taxon>
        <taxon>Pseudomonadota</taxon>
        <taxon>Alphaproteobacteria</taxon>
        <taxon>Hyphomicrobiales</taxon>
        <taxon>Notoacmeibacteraceae</taxon>
        <taxon>Notoacmeibacter</taxon>
    </lineage>
</organism>
<accession>A0A3L7J666</accession>
<reference evidence="4 5" key="1">
    <citation type="submission" date="2018-10" db="EMBL/GenBank/DDBJ databases">
        <title>Notoacmeibacter sp. M2BS9Y-3-1, whole genome shotgun sequence.</title>
        <authorList>
            <person name="Tuo L."/>
        </authorList>
    </citation>
    <scope>NUCLEOTIDE SEQUENCE [LARGE SCALE GENOMIC DNA]</scope>
    <source>
        <strain evidence="4 5">M2BS9Y-3-1</strain>
    </source>
</reference>
<dbReference type="GO" id="GO:0016757">
    <property type="term" value="F:glycosyltransferase activity"/>
    <property type="evidence" value="ECO:0007669"/>
    <property type="project" value="UniProtKB-KW"/>
</dbReference>
<evidence type="ECO:0000256" key="3">
    <source>
        <dbReference type="SAM" id="MobiDB-lite"/>
    </source>
</evidence>
<gene>
    <name evidence="4" type="ORF">D8780_15585</name>
</gene>
<dbReference type="RefSeq" id="WP_121646790.1">
    <property type="nucleotide sequence ID" value="NZ_RCWN01000003.1"/>
</dbReference>
<feature type="compositionally biased region" description="Basic residues" evidence="3">
    <location>
        <begin position="394"/>
        <end position="405"/>
    </location>
</feature>
<protein>
    <submittedName>
        <fullName evidence="4">Glycosyltransferase family 1 protein</fullName>
    </submittedName>
</protein>
<keyword evidence="2 4" id="KW-0808">Transferase</keyword>
<evidence type="ECO:0000256" key="1">
    <source>
        <dbReference type="ARBA" id="ARBA00022676"/>
    </source>
</evidence>
<sequence>MKPTDIVFLVHDVSRVGGISRRTLNTLNGSAGRDVRYWCFSARNAGGLERPDVTFIHDDKSVLDAALAALPPLTTVLVSANTVIRRFWDLSPHLTNYPLIHLHAGQITWFIQNNRLAGDIDFVQRYRAQAVIALTRADALVQRQMGLHGQDIVSPPCPQRDRNDYDPKINTRIGYVGRIDYPTKGTDQLLPIIREMRERKMDPMLVYTTDGKNSPDLPRFEASLQEFGLTNAVEIVKDCTDPGVIYRKLAFVLVPSRQESFGNVVTEALSHGVPVIATRYAPGPAEIIRDLDCGFLLDRFEPRSVLDRANLSLTQRRAMSEAAFARHRDFTLDAYYDALEDVVARAIDAKAAGVSLPVYPELAAVADPPAALLKRICPPPTDKRAKSKKDLRPKSFSRRLRRLMG</sequence>
<dbReference type="CDD" id="cd03801">
    <property type="entry name" value="GT4_PimA-like"/>
    <property type="match status" value="1"/>
</dbReference>
<dbReference type="Pfam" id="PF13692">
    <property type="entry name" value="Glyco_trans_1_4"/>
    <property type="match status" value="1"/>
</dbReference>
<keyword evidence="1" id="KW-0328">Glycosyltransferase</keyword>
<dbReference type="SUPFAM" id="SSF53756">
    <property type="entry name" value="UDP-Glycosyltransferase/glycogen phosphorylase"/>
    <property type="match status" value="1"/>
</dbReference>
<dbReference type="EMBL" id="RCWN01000003">
    <property type="protein sequence ID" value="RLQ85001.1"/>
    <property type="molecule type" value="Genomic_DNA"/>
</dbReference>
<dbReference type="AlphaFoldDB" id="A0A3L7J666"/>
<dbReference type="PANTHER" id="PTHR12526:SF510">
    <property type="entry name" value="D-INOSITOL 3-PHOSPHATE GLYCOSYLTRANSFERASE"/>
    <property type="match status" value="1"/>
</dbReference>
<evidence type="ECO:0000256" key="2">
    <source>
        <dbReference type="ARBA" id="ARBA00022679"/>
    </source>
</evidence>
<name>A0A3L7J666_9HYPH</name>
<evidence type="ECO:0000313" key="5">
    <source>
        <dbReference type="Proteomes" id="UP000281094"/>
    </source>
</evidence>
<feature type="compositionally biased region" description="Basic and acidic residues" evidence="3">
    <location>
        <begin position="381"/>
        <end position="393"/>
    </location>
</feature>
<dbReference type="PANTHER" id="PTHR12526">
    <property type="entry name" value="GLYCOSYLTRANSFERASE"/>
    <property type="match status" value="1"/>
</dbReference>
<comment type="caution">
    <text evidence="4">The sequence shown here is derived from an EMBL/GenBank/DDBJ whole genome shotgun (WGS) entry which is preliminary data.</text>
</comment>